<comment type="caution">
    <text evidence="2">The sequence shown here is derived from an EMBL/GenBank/DDBJ whole genome shotgun (WGS) entry which is preliminary data.</text>
</comment>
<dbReference type="Proteomes" id="UP001341840">
    <property type="component" value="Unassembled WGS sequence"/>
</dbReference>
<organism evidence="2 3">
    <name type="scientific">Stylosanthes scabra</name>
    <dbReference type="NCBI Taxonomy" id="79078"/>
    <lineage>
        <taxon>Eukaryota</taxon>
        <taxon>Viridiplantae</taxon>
        <taxon>Streptophyta</taxon>
        <taxon>Embryophyta</taxon>
        <taxon>Tracheophyta</taxon>
        <taxon>Spermatophyta</taxon>
        <taxon>Magnoliopsida</taxon>
        <taxon>eudicotyledons</taxon>
        <taxon>Gunneridae</taxon>
        <taxon>Pentapetalae</taxon>
        <taxon>rosids</taxon>
        <taxon>fabids</taxon>
        <taxon>Fabales</taxon>
        <taxon>Fabaceae</taxon>
        <taxon>Papilionoideae</taxon>
        <taxon>50 kb inversion clade</taxon>
        <taxon>dalbergioids sensu lato</taxon>
        <taxon>Dalbergieae</taxon>
        <taxon>Pterocarpus clade</taxon>
        <taxon>Stylosanthes</taxon>
    </lineage>
</organism>
<dbReference type="EMBL" id="JASCZI010151158">
    <property type="protein sequence ID" value="MED6170342.1"/>
    <property type="molecule type" value="Genomic_DNA"/>
</dbReference>
<protein>
    <submittedName>
        <fullName evidence="2">Uncharacterized protein</fullName>
    </submittedName>
</protein>
<sequence>MSALPFAFVRRNKGSENRASEGVQRQTTRKRVTQKWIEVRNPNQEKAKIGETHDAKNPEPTRRKEIEAIWADDQRDRLQRSLLV</sequence>
<feature type="compositionally biased region" description="Basic and acidic residues" evidence="1">
    <location>
        <begin position="43"/>
        <end position="68"/>
    </location>
</feature>
<accession>A0ABU6VAB5</accession>
<evidence type="ECO:0000313" key="3">
    <source>
        <dbReference type="Proteomes" id="UP001341840"/>
    </source>
</evidence>
<reference evidence="2 3" key="1">
    <citation type="journal article" date="2023" name="Plants (Basel)">
        <title>Bridging the Gap: Combining Genomics and Transcriptomics Approaches to Understand Stylosanthes scabra, an Orphan Legume from the Brazilian Caatinga.</title>
        <authorList>
            <person name="Ferreira-Neto J.R.C."/>
            <person name="da Silva M.D."/>
            <person name="Binneck E."/>
            <person name="de Melo N.F."/>
            <person name="da Silva R.H."/>
            <person name="de Melo A.L.T.M."/>
            <person name="Pandolfi V."/>
            <person name="Bustamante F.O."/>
            <person name="Brasileiro-Vidal A.C."/>
            <person name="Benko-Iseppon A.M."/>
        </authorList>
    </citation>
    <scope>NUCLEOTIDE SEQUENCE [LARGE SCALE GENOMIC DNA]</scope>
    <source>
        <tissue evidence="2">Leaves</tissue>
    </source>
</reference>
<evidence type="ECO:0000256" key="1">
    <source>
        <dbReference type="SAM" id="MobiDB-lite"/>
    </source>
</evidence>
<proteinExistence type="predicted"/>
<name>A0ABU6VAB5_9FABA</name>
<evidence type="ECO:0000313" key="2">
    <source>
        <dbReference type="EMBL" id="MED6170342.1"/>
    </source>
</evidence>
<keyword evidence="3" id="KW-1185">Reference proteome</keyword>
<gene>
    <name evidence="2" type="ORF">PIB30_029945</name>
</gene>
<feature type="region of interest" description="Disordered" evidence="1">
    <location>
        <begin position="1"/>
        <end position="68"/>
    </location>
</feature>